<dbReference type="RefSeq" id="XP_007296532.1">
    <property type="nucleotide sequence ID" value="XM_007296470.1"/>
</dbReference>
<dbReference type="STRING" id="1072389.K1W7W1"/>
<evidence type="ECO:0000256" key="1">
    <source>
        <dbReference type="SAM" id="MobiDB-lite"/>
    </source>
</evidence>
<dbReference type="HOGENOM" id="CLU_052827_4_2_1"/>
<dbReference type="GeneID" id="18764578"/>
<gene>
    <name evidence="3" type="ORF">MBM_08643</name>
</gene>
<protein>
    <submittedName>
        <fullName evidence="3">Thioesterase superfamily protein</fullName>
    </submittedName>
</protein>
<reference evidence="3 4" key="1">
    <citation type="journal article" date="2012" name="BMC Genomics">
        <title>Sequencing the genome of Marssonina brunnea reveals fungus-poplar co-evolution.</title>
        <authorList>
            <person name="Zhu S."/>
            <person name="Cao Y.-Z."/>
            <person name="Jiang C."/>
            <person name="Tan B.-Y."/>
            <person name="Wang Z."/>
            <person name="Feng S."/>
            <person name="Zhang L."/>
            <person name="Su X.-H."/>
            <person name="Brejova B."/>
            <person name="Vinar T."/>
            <person name="Xu M."/>
            <person name="Wang M.-X."/>
            <person name="Zhang S.-G."/>
            <person name="Huang M.-R."/>
            <person name="Wu R."/>
            <person name="Zhou Y."/>
        </authorList>
    </citation>
    <scope>NUCLEOTIDE SEQUENCE [LARGE SCALE GENOMIC DNA]</scope>
    <source>
        <strain evidence="3 4">MB_m1</strain>
    </source>
</reference>
<dbReference type="OMA" id="EYPDCIT"/>
<keyword evidence="4" id="KW-1185">Reference proteome</keyword>
<evidence type="ECO:0000313" key="3">
    <source>
        <dbReference type="EMBL" id="EKD13200.1"/>
    </source>
</evidence>
<dbReference type="CDD" id="cd03443">
    <property type="entry name" value="PaaI_thioesterase"/>
    <property type="match status" value="1"/>
</dbReference>
<dbReference type="InterPro" id="IPR029069">
    <property type="entry name" value="HotDog_dom_sf"/>
</dbReference>
<dbReference type="Gene3D" id="3.10.129.10">
    <property type="entry name" value="Hotdog Thioesterase"/>
    <property type="match status" value="1"/>
</dbReference>
<dbReference type="eggNOG" id="KOG4781">
    <property type="taxonomic scope" value="Eukaryota"/>
</dbReference>
<evidence type="ECO:0000259" key="2">
    <source>
        <dbReference type="Pfam" id="PF03061"/>
    </source>
</evidence>
<feature type="domain" description="Thioesterase" evidence="2">
    <location>
        <begin position="113"/>
        <end position="188"/>
    </location>
</feature>
<organism evidence="3 4">
    <name type="scientific">Marssonina brunnea f. sp. multigermtubi (strain MB_m1)</name>
    <name type="common">Marssonina leaf spot fungus</name>
    <dbReference type="NCBI Taxonomy" id="1072389"/>
    <lineage>
        <taxon>Eukaryota</taxon>
        <taxon>Fungi</taxon>
        <taxon>Dikarya</taxon>
        <taxon>Ascomycota</taxon>
        <taxon>Pezizomycotina</taxon>
        <taxon>Leotiomycetes</taxon>
        <taxon>Helotiales</taxon>
        <taxon>Drepanopezizaceae</taxon>
        <taxon>Drepanopeziza</taxon>
    </lineage>
</organism>
<dbReference type="KEGG" id="mbe:MBM_08643"/>
<dbReference type="PANTHER" id="PTHR47260:SF3">
    <property type="entry name" value="THIOESTERASE FAMILY PROTEIN (AFU_ORTHOLOGUE AFUA_7G03960)"/>
    <property type="match status" value="1"/>
</dbReference>
<name>K1W7W1_MARBU</name>
<feature type="region of interest" description="Disordered" evidence="1">
    <location>
        <begin position="1"/>
        <end position="26"/>
    </location>
</feature>
<dbReference type="InterPro" id="IPR006683">
    <property type="entry name" value="Thioestr_dom"/>
</dbReference>
<dbReference type="SUPFAM" id="SSF54637">
    <property type="entry name" value="Thioesterase/thiol ester dehydrase-isomerase"/>
    <property type="match status" value="1"/>
</dbReference>
<proteinExistence type="predicted"/>
<dbReference type="InParanoid" id="K1W7W1"/>
<accession>K1W7W1</accession>
<evidence type="ECO:0000313" key="4">
    <source>
        <dbReference type="Proteomes" id="UP000006753"/>
    </source>
</evidence>
<dbReference type="Pfam" id="PF03061">
    <property type="entry name" value="4HBT"/>
    <property type="match status" value="1"/>
</dbReference>
<dbReference type="InterPro" id="IPR052061">
    <property type="entry name" value="PTE-AB_protein"/>
</dbReference>
<sequence length="208" mass="22716">MPKPIPRDPFTFSPPAETTKSHFSASPRAQEYLQNTELHPFTTEARKPKGQSTADRLIANTLATGDTIAAWQSLYKPAKASGDGNDGKEGERPYGEAINLLKIGEGVNGHIDTAHGGFLGTVLDECIGNVGEYERPEGTRTMTAYLNVNYKRPVPTPSVIIVRAWLDRIEGRKMFGKGVIEDEEGRICVTAETLFLTVKEIASGKARL</sequence>
<dbReference type="AlphaFoldDB" id="K1W7W1"/>
<dbReference type="OrthoDB" id="506431at2759"/>
<dbReference type="EMBL" id="JH921451">
    <property type="protein sequence ID" value="EKD13200.1"/>
    <property type="molecule type" value="Genomic_DNA"/>
</dbReference>
<dbReference type="PANTHER" id="PTHR47260">
    <property type="entry name" value="UPF0644 PROTEIN PB2B4.06"/>
    <property type="match status" value="1"/>
</dbReference>
<dbReference type="Proteomes" id="UP000006753">
    <property type="component" value="Unassembled WGS sequence"/>
</dbReference>